<dbReference type="OrthoDB" id="2191190at2759"/>
<dbReference type="Proteomes" id="UP000185944">
    <property type="component" value="Unassembled WGS sequence"/>
</dbReference>
<dbReference type="VEuPathDB" id="MicrosporidiaDB:NEDG_00384"/>
<name>A0A177ELQ3_9MICR</name>
<proteinExistence type="predicted"/>
<dbReference type="AlphaFoldDB" id="A0A177ELQ3"/>
<accession>A0A177ELQ3</accession>
<dbReference type="RefSeq" id="XP_067545510.1">
    <property type="nucleotide sequence ID" value="XM_067687802.1"/>
</dbReference>
<comment type="caution">
    <text evidence="1">The sequence shown here is derived from an EMBL/GenBank/DDBJ whole genome shotgun (WGS) entry which is preliminary data.</text>
</comment>
<reference evidence="1 2" key="1">
    <citation type="submission" date="2016-02" db="EMBL/GenBank/DDBJ databases">
        <title>Discovery of a natural microsporidian pathogen with a broad tissue tropism in Caenorhabditis elegans.</title>
        <authorList>
            <person name="Luallen R.J."/>
            <person name="Reinke A.W."/>
            <person name="Tong L."/>
            <person name="Botts M.R."/>
            <person name="Felix M.-A."/>
            <person name="Troemel E.R."/>
        </authorList>
    </citation>
    <scope>NUCLEOTIDE SEQUENCE [LARGE SCALE GENOMIC DNA]</scope>
    <source>
        <strain evidence="1 2">JUm2807</strain>
    </source>
</reference>
<dbReference type="GeneID" id="93646734"/>
<sequence>MECALFGVSGSIDEIIKYITLTEYATRVERVTEVVYSYMGYSISLSREEVLHSVTEEGVQPPRALVYLKVAFPPDRSKSRKTLTRRILKTEVTSGRVEPVLETIGCTRPIRREYTRKAYSYRGAQLEVLTKDGKDLVTVKASLESVAASEAVLHEVKEKLKIWIDLVVPPPSVWKCL</sequence>
<organism evidence="1 2">
    <name type="scientific">Nematocida displodere</name>
    <dbReference type="NCBI Taxonomy" id="1805483"/>
    <lineage>
        <taxon>Eukaryota</taxon>
        <taxon>Fungi</taxon>
        <taxon>Fungi incertae sedis</taxon>
        <taxon>Microsporidia</taxon>
        <taxon>Nematocida</taxon>
    </lineage>
</organism>
<evidence type="ECO:0000313" key="2">
    <source>
        <dbReference type="Proteomes" id="UP000185944"/>
    </source>
</evidence>
<gene>
    <name evidence="1" type="ORF">NEDG_00384</name>
</gene>
<keyword evidence="2" id="KW-1185">Reference proteome</keyword>
<evidence type="ECO:0000313" key="1">
    <source>
        <dbReference type="EMBL" id="OAG31909.1"/>
    </source>
</evidence>
<dbReference type="EMBL" id="LTDL01000014">
    <property type="protein sequence ID" value="OAG31909.1"/>
    <property type="molecule type" value="Genomic_DNA"/>
</dbReference>
<protein>
    <submittedName>
        <fullName evidence="1">Uncharacterized protein</fullName>
    </submittedName>
</protein>